<accession>A0A1T5CNU8</accession>
<gene>
    <name evidence="1" type="ORF">SAMN02745120_2298</name>
</gene>
<name>A0A1T5CNU8_9FIRM</name>
<dbReference type="Proteomes" id="UP000243406">
    <property type="component" value="Unassembled WGS sequence"/>
</dbReference>
<evidence type="ECO:0000313" key="1">
    <source>
        <dbReference type="EMBL" id="SKB60983.1"/>
    </source>
</evidence>
<keyword evidence="2" id="KW-1185">Reference proteome</keyword>
<organism evidence="1 2">
    <name type="scientific">Acetoanaerobium noterae</name>
    <dbReference type="NCBI Taxonomy" id="745369"/>
    <lineage>
        <taxon>Bacteria</taxon>
        <taxon>Bacillati</taxon>
        <taxon>Bacillota</taxon>
        <taxon>Clostridia</taxon>
        <taxon>Peptostreptococcales</taxon>
        <taxon>Filifactoraceae</taxon>
        <taxon>Acetoanaerobium</taxon>
    </lineage>
</organism>
<reference evidence="2" key="1">
    <citation type="submission" date="2017-02" db="EMBL/GenBank/DDBJ databases">
        <authorList>
            <person name="Varghese N."/>
            <person name="Submissions S."/>
        </authorList>
    </citation>
    <scope>NUCLEOTIDE SEQUENCE [LARGE SCALE GENOMIC DNA]</scope>
    <source>
        <strain evidence="2">ATCC 35199</strain>
    </source>
</reference>
<dbReference type="AlphaFoldDB" id="A0A1T5CNU8"/>
<sequence>MLINPIEVYCEILKFESFHDFFYKNTLHNAFINFFRNINITVNDIRPYLCVRDIFAIVTVETDVGMFTFNYNSLLTAQTYVNDLVKFK</sequence>
<protein>
    <submittedName>
        <fullName evidence="1">Uncharacterized protein</fullName>
    </submittedName>
</protein>
<proteinExistence type="predicted"/>
<evidence type="ECO:0000313" key="2">
    <source>
        <dbReference type="Proteomes" id="UP000243406"/>
    </source>
</evidence>
<dbReference type="EMBL" id="FUYN01000005">
    <property type="protein sequence ID" value="SKB60983.1"/>
    <property type="molecule type" value="Genomic_DNA"/>
</dbReference>